<evidence type="ECO:0000256" key="5">
    <source>
        <dbReference type="ARBA" id="ARBA00022801"/>
    </source>
</evidence>
<evidence type="ECO:0000256" key="2">
    <source>
        <dbReference type="ARBA" id="ARBA00022490"/>
    </source>
</evidence>
<dbReference type="Proteomes" id="UP000006919">
    <property type="component" value="Plasmid pRUMAL02"/>
</dbReference>
<comment type="cofactor">
    <cofactor evidence="6">
        <name>Mg(2+)</name>
        <dbReference type="ChEBI" id="CHEBI:18420"/>
    </cofactor>
</comment>
<feature type="site" description="Interaction with target DNA" evidence="6">
    <location>
        <position position="88"/>
    </location>
</feature>
<keyword evidence="6" id="KW-0460">Magnesium</keyword>
<dbReference type="HOGENOM" id="CLU_047631_1_1_9"/>
<comment type="subcellular location">
    <subcellularLocation>
        <location evidence="1 6">Cytoplasm</location>
    </subcellularLocation>
</comment>
<proteinExistence type="inferred from homology"/>
<dbReference type="GO" id="GO:0003727">
    <property type="term" value="F:single-stranded RNA binding"/>
    <property type="evidence" value="ECO:0007669"/>
    <property type="project" value="TreeGrafter"/>
</dbReference>
<dbReference type="PANTHER" id="PTHR28511">
    <property type="entry name" value="ENDONUCLEASE V"/>
    <property type="match status" value="1"/>
</dbReference>
<keyword evidence="6" id="KW-0479">Metal-binding</keyword>
<keyword evidence="6" id="KW-0234">DNA repair</keyword>
<gene>
    <name evidence="6" type="primary">nfi</name>
    <name evidence="7" type="ordered locus">Rumal_3954</name>
</gene>
<keyword evidence="4 6" id="KW-0255">Endonuclease</keyword>
<dbReference type="CDD" id="cd06559">
    <property type="entry name" value="Endonuclease_V"/>
    <property type="match status" value="1"/>
</dbReference>
<dbReference type="Gene3D" id="3.30.2170.10">
    <property type="entry name" value="archaeoglobus fulgidus dsm 4304 superfamily"/>
    <property type="match status" value="1"/>
</dbReference>
<dbReference type="GO" id="GO:0006281">
    <property type="term" value="P:DNA repair"/>
    <property type="evidence" value="ECO:0007669"/>
    <property type="project" value="UniProtKB-UniRule"/>
</dbReference>
<evidence type="ECO:0000256" key="1">
    <source>
        <dbReference type="ARBA" id="ARBA00004496"/>
    </source>
</evidence>
<evidence type="ECO:0000256" key="3">
    <source>
        <dbReference type="ARBA" id="ARBA00022722"/>
    </source>
</evidence>
<evidence type="ECO:0000313" key="8">
    <source>
        <dbReference type="Proteomes" id="UP000006919"/>
    </source>
</evidence>
<evidence type="ECO:0000256" key="4">
    <source>
        <dbReference type="ARBA" id="ARBA00022759"/>
    </source>
</evidence>
<dbReference type="GO" id="GO:0005737">
    <property type="term" value="C:cytoplasm"/>
    <property type="evidence" value="ECO:0007669"/>
    <property type="project" value="UniProtKB-SubCell"/>
</dbReference>
<evidence type="ECO:0000313" key="7">
    <source>
        <dbReference type="EMBL" id="ADU24377.1"/>
    </source>
</evidence>
<keyword evidence="6" id="KW-0227">DNA damage</keyword>
<dbReference type="Pfam" id="PF04493">
    <property type="entry name" value="Endonuclease_5"/>
    <property type="match status" value="1"/>
</dbReference>
<geneLocation type="plasmid" evidence="7 8">
    <name>pRUMAL02</name>
</geneLocation>
<comment type="catalytic activity">
    <reaction evidence="6">
        <text>Endonucleolytic cleavage at apurinic or apyrimidinic sites to products with a 5'-phosphate.</text>
        <dbReference type="EC" id="3.1.21.7"/>
    </reaction>
</comment>
<dbReference type="GO" id="GO:0000287">
    <property type="term" value="F:magnesium ion binding"/>
    <property type="evidence" value="ECO:0007669"/>
    <property type="project" value="UniProtKB-UniRule"/>
</dbReference>
<dbReference type="InterPro" id="IPR007581">
    <property type="entry name" value="Endonuclease-V"/>
</dbReference>
<dbReference type="RefSeq" id="WP_013483914.1">
    <property type="nucleotide sequence ID" value="NC_014825.1"/>
</dbReference>
<name>E6UL31_RUMA7</name>
<protein>
    <recommendedName>
        <fullName evidence="6">Endonuclease V</fullName>
        <ecNumber evidence="6">3.1.21.7</ecNumber>
    </recommendedName>
    <alternativeName>
        <fullName evidence="6">Deoxyinosine 3'endonuclease</fullName>
    </alternativeName>
    <alternativeName>
        <fullName evidence="6">Deoxyribonuclease V</fullName>
        <shortName evidence="6">DNase V</shortName>
    </alternativeName>
</protein>
<dbReference type="GO" id="GO:0043737">
    <property type="term" value="F:deoxyribonuclease V activity"/>
    <property type="evidence" value="ECO:0007669"/>
    <property type="project" value="UniProtKB-UniRule"/>
</dbReference>
<dbReference type="HAMAP" id="MF_00801">
    <property type="entry name" value="Endonuclease_5"/>
    <property type="match status" value="1"/>
</dbReference>
<keyword evidence="5 6" id="KW-0378">Hydrolase</keyword>
<dbReference type="GO" id="GO:0016891">
    <property type="term" value="F:RNA endonuclease activity producing 5'-phosphomonoesters, hydrolytic mechanism"/>
    <property type="evidence" value="ECO:0007669"/>
    <property type="project" value="TreeGrafter"/>
</dbReference>
<feature type="binding site" evidence="6">
    <location>
        <position position="118"/>
    </location>
    <ligand>
        <name>Mg(2+)</name>
        <dbReference type="ChEBI" id="CHEBI:18420"/>
    </ligand>
</feature>
<sequence length="240" mass="27142">MNFENCKGMSEEEMQEKFRAFQEELSSRISCADSFHLSDIKTVAGIDLAYWQNENGDEQAVCCIVIIDFTTHEVIERQHFSGKINVPYMPGFLAFRELPLILETVKLLENIPDIYIFDGNGYLHPRHMGIASHASFYLDRPTFGIAKTYFRADKKTDYTEPSPESGSFTDIVIGGEVYGRALRTHTGVRPVFVSVGNNISLDTACNIALTLTDKESHIPIPTRLADLDTHVMREKLRSQN</sequence>
<dbReference type="EC" id="3.1.21.7" evidence="6"/>
<accession>E6UL31</accession>
<keyword evidence="2 6" id="KW-0963">Cytoplasm</keyword>
<evidence type="ECO:0000256" key="6">
    <source>
        <dbReference type="HAMAP-Rule" id="MF_00801"/>
    </source>
</evidence>
<keyword evidence="3 6" id="KW-0540">Nuclease</keyword>
<feature type="binding site" evidence="6">
    <location>
        <position position="47"/>
    </location>
    <ligand>
        <name>Mg(2+)</name>
        <dbReference type="ChEBI" id="CHEBI:18420"/>
    </ligand>
</feature>
<dbReference type="PANTHER" id="PTHR28511:SF1">
    <property type="entry name" value="ENDONUCLEASE V"/>
    <property type="match status" value="1"/>
</dbReference>
<comment type="function">
    <text evidence="6">DNA repair enzyme involved in the repair of deaminated bases. Selectively cleaves double-stranded DNA at the second phosphodiester bond 3' to a deoxyinosine leaving behind the intact lesion on the nicked DNA.</text>
</comment>
<comment type="similarity">
    <text evidence="6">Belongs to the endonuclease V family.</text>
</comment>
<organism evidence="7 8">
    <name type="scientific">Ruminococcus albus (strain ATCC 27210 / DSM 20455 / JCM 14654 / NCDO 2250 / 7)</name>
    <dbReference type="NCBI Taxonomy" id="697329"/>
    <lineage>
        <taxon>Bacteria</taxon>
        <taxon>Bacillati</taxon>
        <taxon>Bacillota</taxon>
        <taxon>Clostridia</taxon>
        <taxon>Eubacteriales</taxon>
        <taxon>Oscillospiraceae</taxon>
        <taxon>Ruminococcus</taxon>
    </lineage>
</organism>
<dbReference type="AlphaFoldDB" id="E6UL31"/>
<keyword evidence="7" id="KW-0614">Plasmid</keyword>
<dbReference type="KEGG" id="ral:Rumal_3954"/>
<reference evidence="8" key="1">
    <citation type="journal article" date="2011" name="J. Bacteriol.">
        <title>Complete genome of the cellulolytic ruminal bacterium Ruminococcus albus 7.</title>
        <authorList>
            <person name="Suen G."/>
            <person name="Stevenson D.M."/>
            <person name="Bruce D.C."/>
            <person name="Chertkov O."/>
            <person name="Copeland A."/>
            <person name="Cheng J.F."/>
            <person name="Detter C."/>
            <person name="Detter J.C."/>
            <person name="Goodwin L.A."/>
            <person name="Han C.S."/>
            <person name="Hauser L.J."/>
            <person name="Ivanova N.N."/>
            <person name="Kyrpides N.C."/>
            <person name="Land M.L."/>
            <person name="Lapidus A."/>
            <person name="Lucas S."/>
            <person name="Ovchinnikova G."/>
            <person name="Pitluck S."/>
            <person name="Tapia R."/>
            <person name="Woyke T."/>
            <person name="Boyum J."/>
            <person name="Mead D."/>
            <person name="Weimer P.J."/>
        </authorList>
    </citation>
    <scope>NUCLEOTIDE SEQUENCE [LARGE SCALE GENOMIC DNA]</scope>
    <source>
        <strain evidence="8">ATCC 27210 / DSM 20455 / JCM 14654 / NCDO 2250 / 7</strain>
        <plasmid evidence="8">pRUMAL02</plasmid>
    </source>
</reference>
<dbReference type="EMBL" id="CP002405">
    <property type="protein sequence ID" value="ADU24377.1"/>
    <property type="molecule type" value="Genomic_DNA"/>
</dbReference>